<feature type="region of interest" description="Disordered" evidence="1">
    <location>
        <begin position="79"/>
        <end position="99"/>
    </location>
</feature>
<gene>
    <name evidence="3" type="primary">C12H1orf21</name>
</gene>
<dbReference type="InterPro" id="IPR027967">
    <property type="entry name" value="DUF4612"/>
</dbReference>
<organism evidence="2 3">
    <name type="scientific">Geotrypetes seraphini</name>
    <name type="common">Gaboon caecilian</name>
    <name type="synonym">Caecilia seraphini</name>
    <dbReference type="NCBI Taxonomy" id="260995"/>
    <lineage>
        <taxon>Eukaryota</taxon>
        <taxon>Metazoa</taxon>
        <taxon>Chordata</taxon>
        <taxon>Craniata</taxon>
        <taxon>Vertebrata</taxon>
        <taxon>Euteleostomi</taxon>
        <taxon>Amphibia</taxon>
        <taxon>Gymnophiona</taxon>
        <taxon>Geotrypetes</taxon>
    </lineage>
</organism>
<evidence type="ECO:0000313" key="2">
    <source>
        <dbReference type="Proteomes" id="UP000515159"/>
    </source>
</evidence>
<dbReference type="AlphaFoldDB" id="A0A6P8PAL9"/>
<dbReference type="PANTHER" id="PTHR14974:SF3">
    <property type="entry name" value="SIMILAR TO RIKEN CDNA 1700025G04 GENE"/>
    <property type="match status" value="1"/>
</dbReference>
<dbReference type="Pfam" id="PF15389">
    <property type="entry name" value="DUF4612"/>
    <property type="match status" value="1"/>
</dbReference>
<evidence type="ECO:0000256" key="1">
    <source>
        <dbReference type="SAM" id="MobiDB-lite"/>
    </source>
</evidence>
<dbReference type="RefSeq" id="XP_033771953.1">
    <property type="nucleotide sequence ID" value="XM_033916062.1"/>
</dbReference>
<proteinExistence type="predicted"/>
<sequence length="130" mass="14709">MGCASAKQVSTVPSDEEAQRSKSYQNGDAFGDEYRIKPVEEVKYMKNGEEEEKKIAAKNQENLVRILLSFSLKEKSATSQLKAKTNKGLPGMAPQPKSTIHISDSQQEFFRMLDEKIEKGHDYYSEEDIT</sequence>
<dbReference type="GeneID" id="117346465"/>
<protein>
    <submittedName>
        <fullName evidence="3">Uncharacterized protein C1orf21 homolog isoform X4</fullName>
    </submittedName>
</protein>
<dbReference type="Proteomes" id="UP000515159">
    <property type="component" value="Chromosome 12"/>
</dbReference>
<reference evidence="3" key="1">
    <citation type="submission" date="2025-08" db="UniProtKB">
        <authorList>
            <consortium name="RefSeq"/>
        </authorList>
    </citation>
    <scope>IDENTIFICATION</scope>
</reference>
<dbReference type="CTD" id="101107718"/>
<name>A0A6P8PAL9_GEOSA</name>
<dbReference type="PANTHER" id="PTHR14974">
    <property type="entry name" value="SIMILAR TO RIKEN CDNA 1700025G04 GENE"/>
    <property type="match status" value="1"/>
</dbReference>
<evidence type="ECO:0000313" key="3">
    <source>
        <dbReference type="RefSeq" id="XP_033771953.1"/>
    </source>
</evidence>
<accession>A0A6P8PAL9</accession>
<keyword evidence="2" id="KW-1185">Reference proteome</keyword>
<feature type="region of interest" description="Disordered" evidence="1">
    <location>
        <begin position="1"/>
        <end position="31"/>
    </location>
</feature>